<proteinExistence type="predicted"/>
<evidence type="ECO:0000313" key="1">
    <source>
        <dbReference type="EMBL" id="CAD8172296.1"/>
    </source>
</evidence>
<sequence length="697" mass="82285">MGISCSNCQNILRGIDHQQYGHQNDNNQKLDTEQVFDCEVWNFYNLRWFKKIVQIVTITNENERKYFFDGQLLRIESSKNQSVGFQNFTNLEQLNHLNWSGRYGQLNQKVGKWITTWKGEILRDAGGWYSDDEKKQGLWIELTKNYRNQAQVYESGYYLDDQRYGMWKYIYDDQLIDAGRYNFQGQKNGKWTQLSDRFCYYSKIKYNGEYKNGKKVGLWNIWYQDEYRYNNKLMYFIKIKTIQVVVGHIMEMVIKLENGLSRVMDFKDSHKSLILETIETIRKLVDGIFGLSREMVRYMIQQHSQITYIGEYRKGKKIGRWDIFELGEMIGGGSYDELDSIKIGKWIELSDFFGIRWQTTYNGEYKKGKKINRWDIEKRDEKGKPFYNIGGGSYDSEQGSIKIGKWFEFNDDYHLNQYMTTNGEYKNGYKIGRWETLWTTAFNIINKLIACGSYDEISSNKIGKWIEISDNFCSNSQVTYIGEYKNGIKVGRWDTYFLKHFGDRKNELIGGGSYDEEHGLIKIGKWIDLGHLFNSDSQVTYIGEYRSGKRVGKWEIWFEQIYGDNKLQQVGGGSYDEEQGCIKVGRWIELSDNFDEYSQITFKGEYKNGRKIGRWDIWYKKYYGEKTIGLVGGGQYNEQQGLIKCGCWIDVCDSFAGSQQCTLTGQYKNSRKVGIWQINCKIYDEGYDINRWVIFEQ</sequence>
<protein>
    <submittedName>
        <fullName evidence="1">Uncharacterized protein</fullName>
    </submittedName>
</protein>
<reference evidence="1" key="1">
    <citation type="submission" date="2021-01" db="EMBL/GenBank/DDBJ databases">
        <authorList>
            <consortium name="Genoscope - CEA"/>
            <person name="William W."/>
        </authorList>
    </citation>
    <scope>NUCLEOTIDE SEQUENCE</scope>
</reference>
<evidence type="ECO:0000313" key="2">
    <source>
        <dbReference type="Proteomes" id="UP000689195"/>
    </source>
</evidence>
<keyword evidence="2" id="KW-1185">Reference proteome</keyword>
<dbReference type="PANTHER" id="PTHR33706">
    <property type="entry name" value="MORN VARIANT REPEAT PROTEIN"/>
    <property type="match status" value="1"/>
</dbReference>
<gene>
    <name evidence="1" type="ORF">PPENT_87.1.T0570021</name>
</gene>
<name>A0A8S1VBP5_9CILI</name>
<dbReference type="AlphaFoldDB" id="A0A8S1VBP5"/>
<comment type="caution">
    <text evidence="1">The sequence shown here is derived from an EMBL/GenBank/DDBJ whole genome shotgun (WGS) entry which is preliminary data.</text>
</comment>
<dbReference type="PANTHER" id="PTHR33706:SF1">
    <property type="entry name" value="TPR REPEAT PROTEIN"/>
    <property type="match status" value="1"/>
</dbReference>
<dbReference type="Proteomes" id="UP000689195">
    <property type="component" value="Unassembled WGS sequence"/>
</dbReference>
<dbReference type="EMBL" id="CAJJDO010000057">
    <property type="protein sequence ID" value="CAD8172296.1"/>
    <property type="molecule type" value="Genomic_DNA"/>
</dbReference>
<accession>A0A8S1VBP5</accession>
<organism evidence="1 2">
    <name type="scientific">Paramecium pentaurelia</name>
    <dbReference type="NCBI Taxonomy" id="43138"/>
    <lineage>
        <taxon>Eukaryota</taxon>
        <taxon>Sar</taxon>
        <taxon>Alveolata</taxon>
        <taxon>Ciliophora</taxon>
        <taxon>Intramacronucleata</taxon>
        <taxon>Oligohymenophorea</taxon>
        <taxon>Peniculida</taxon>
        <taxon>Parameciidae</taxon>
        <taxon>Paramecium</taxon>
    </lineage>
</organism>